<protein>
    <recommendedName>
        <fullName evidence="1">SnoaL-like domain-containing protein</fullName>
    </recommendedName>
</protein>
<dbReference type="InterPro" id="IPR032710">
    <property type="entry name" value="NTF2-like_dom_sf"/>
</dbReference>
<evidence type="ECO:0000259" key="1">
    <source>
        <dbReference type="Pfam" id="PF13577"/>
    </source>
</evidence>
<dbReference type="Proteomes" id="UP000438448">
    <property type="component" value="Unassembled WGS sequence"/>
</dbReference>
<evidence type="ECO:0000313" key="2">
    <source>
        <dbReference type="EMBL" id="MQY18718.1"/>
    </source>
</evidence>
<dbReference type="InterPro" id="IPR037401">
    <property type="entry name" value="SnoaL-like"/>
</dbReference>
<dbReference type="RefSeq" id="WP_153409333.1">
    <property type="nucleotide sequence ID" value="NZ_WEGK01000003.1"/>
</dbReference>
<dbReference type="Gene3D" id="3.10.450.50">
    <property type="match status" value="1"/>
</dbReference>
<dbReference type="AlphaFoldDB" id="A0A7K0CZ35"/>
<keyword evidence="3" id="KW-1185">Reference proteome</keyword>
<proteinExistence type="predicted"/>
<organism evidence="2 3">
    <name type="scientific">Nocardia macrotermitis</name>
    <dbReference type="NCBI Taxonomy" id="2585198"/>
    <lineage>
        <taxon>Bacteria</taxon>
        <taxon>Bacillati</taxon>
        <taxon>Actinomycetota</taxon>
        <taxon>Actinomycetes</taxon>
        <taxon>Mycobacteriales</taxon>
        <taxon>Nocardiaceae</taxon>
        <taxon>Nocardia</taxon>
    </lineage>
</organism>
<feature type="domain" description="SnoaL-like" evidence="1">
    <location>
        <begin position="6"/>
        <end position="126"/>
    </location>
</feature>
<accession>A0A7K0CZ35</accession>
<dbReference type="OrthoDB" id="9180262at2"/>
<gene>
    <name evidence="2" type="ORF">NRB20_17970</name>
</gene>
<dbReference type="Pfam" id="PF13577">
    <property type="entry name" value="SnoaL_4"/>
    <property type="match status" value="1"/>
</dbReference>
<reference evidence="2 3" key="1">
    <citation type="submission" date="2019-10" db="EMBL/GenBank/DDBJ databases">
        <title>Nocardia macrotermitis sp. nov. and Nocardia aurantia sp. nov., isolated from the gut of fungus growing-termite Macrotermes natalensis.</title>
        <authorList>
            <person name="Benndorf R."/>
            <person name="Schwitalla J."/>
            <person name="Martin K."/>
            <person name="De Beer W."/>
            <person name="Kaster A.-K."/>
            <person name="Vollmers J."/>
            <person name="Poulsen M."/>
            <person name="Beemelmanns C."/>
        </authorList>
    </citation>
    <scope>NUCLEOTIDE SEQUENCE [LARGE SCALE GENOMIC DNA]</scope>
    <source>
        <strain evidence="2 3">RB20</strain>
    </source>
</reference>
<sequence length="136" mass="15138">MVDISAADRIAIHETIALHGHVADDRDWDRWGELYADDLVLDLEDFGLGTIEGLAALRELARTNQDDPAQPLGHHVTNIVVVARDGDLVRARSKGLSVHADGTSGTVVYEDTLRREPQGWRICHRRIFARRVPGRA</sequence>
<comment type="caution">
    <text evidence="2">The sequence shown here is derived from an EMBL/GenBank/DDBJ whole genome shotgun (WGS) entry which is preliminary data.</text>
</comment>
<name>A0A7K0CZ35_9NOCA</name>
<evidence type="ECO:0000313" key="3">
    <source>
        <dbReference type="Proteomes" id="UP000438448"/>
    </source>
</evidence>
<dbReference type="SUPFAM" id="SSF54427">
    <property type="entry name" value="NTF2-like"/>
    <property type="match status" value="1"/>
</dbReference>
<dbReference type="EMBL" id="WEGK01000003">
    <property type="protein sequence ID" value="MQY18718.1"/>
    <property type="molecule type" value="Genomic_DNA"/>
</dbReference>